<evidence type="ECO:0000256" key="1">
    <source>
        <dbReference type="SAM" id="Coils"/>
    </source>
</evidence>
<keyword evidence="1" id="KW-0175">Coiled coil</keyword>
<dbReference type="PANTHER" id="PTHR18937">
    <property type="entry name" value="STRUCTURAL MAINTENANCE OF CHROMOSOMES SMC FAMILY MEMBER"/>
    <property type="match status" value="1"/>
</dbReference>
<reference evidence="3 4" key="1">
    <citation type="journal article" date="2020" name="ISME J.">
        <title>Uncovering the hidden diversity of litter-decomposition mechanisms in mushroom-forming fungi.</title>
        <authorList>
            <person name="Floudas D."/>
            <person name="Bentzer J."/>
            <person name="Ahren D."/>
            <person name="Johansson T."/>
            <person name="Persson P."/>
            <person name="Tunlid A."/>
        </authorList>
    </citation>
    <scope>NUCLEOTIDE SEQUENCE [LARGE SCALE GENOMIC DNA]</scope>
    <source>
        <strain evidence="3 4">CBS 101986</strain>
    </source>
</reference>
<feature type="region of interest" description="Disordered" evidence="2">
    <location>
        <begin position="446"/>
        <end position="467"/>
    </location>
</feature>
<feature type="region of interest" description="Disordered" evidence="2">
    <location>
        <begin position="157"/>
        <end position="279"/>
    </location>
</feature>
<feature type="compositionally biased region" description="Polar residues" evidence="2">
    <location>
        <begin position="1293"/>
        <end position="1306"/>
    </location>
</feature>
<feature type="compositionally biased region" description="Polar residues" evidence="2">
    <location>
        <begin position="175"/>
        <end position="187"/>
    </location>
</feature>
<feature type="compositionally biased region" description="Polar residues" evidence="2">
    <location>
        <begin position="325"/>
        <end position="334"/>
    </location>
</feature>
<feature type="compositionally biased region" description="Low complexity" evidence="2">
    <location>
        <begin position="1282"/>
        <end position="1292"/>
    </location>
</feature>
<keyword evidence="4" id="KW-1185">Reference proteome</keyword>
<feature type="region of interest" description="Disordered" evidence="2">
    <location>
        <begin position="120"/>
        <end position="142"/>
    </location>
</feature>
<name>A0A8H5B1U8_9AGAR</name>
<dbReference type="SUPFAM" id="SSF57997">
    <property type="entry name" value="Tropomyosin"/>
    <property type="match status" value="1"/>
</dbReference>
<feature type="region of interest" description="Disordered" evidence="2">
    <location>
        <begin position="1228"/>
        <end position="1364"/>
    </location>
</feature>
<feature type="compositionally biased region" description="Basic and acidic residues" evidence="2">
    <location>
        <begin position="447"/>
        <end position="459"/>
    </location>
</feature>
<feature type="compositionally biased region" description="Polar residues" evidence="2">
    <location>
        <begin position="1265"/>
        <end position="1278"/>
    </location>
</feature>
<proteinExistence type="predicted"/>
<protein>
    <submittedName>
        <fullName evidence="3">Uncharacterized protein</fullName>
    </submittedName>
</protein>
<feature type="compositionally biased region" description="Polar residues" evidence="2">
    <location>
        <begin position="237"/>
        <end position="248"/>
    </location>
</feature>
<feature type="compositionally biased region" description="Polar residues" evidence="2">
    <location>
        <begin position="361"/>
        <end position="378"/>
    </location>
</feature>
<sequence>MQQESGYFGRWDARVEWDIAGAGQETRDATRAKRQRYDHVVVASLTIWDTLCFCRRPSPASFAALRDTANDSPPALLRQEMWSKLTSVLKPKEAQASQSDIISKVHEQHPNMSMFQANETGVMDAPPDLPPSPSVHSKKSMFKRMSRNALNDADLRAHLPTAGPPALPPKENVMGNGSQTSLGNNATEPRRSQDIPRRSSYDMLRPSPNREKRAQDTTRSVKDIRRPSIDFLRQDNSRPSSPHITDTRPSLDYLATPGDKFNSTRSILRDKNTPGTGQNVRFNGNDAFKVITPDHSHSHSLSIEFQSKAQPPLPQDENPFMTRLSEVSASNDSPQAIGKSQSSSGSKSPHPSIGDIFAPLNEQQPPATSTPDQSDMSMSSFNHFVVEGNSNLFNVSQQLDIPVFPPPGLGFDVNSPLFEESSDHEHSQLLADGGLAEYAEHFTSTPYRKEDKGKGKEEAPAEFPVEIPAAPKVIDEAVFHSQEKSPKMPGPLHERSHSFSAGQTLFYSVGNTGHKSNKSSPDSSAAYPSSDLKPESINSSSTAPTPPSSSKKLTRGRAMSDTVFQTMLKAKPSNSPEADINDESSSGLVVYSAGQSEPDPFSANANTYYTPQTMIPTTPPKGASVIRHHRKTSKEESIIMSLQTELSLKTELCAQYETDLKARDEVVAILNARLADNEKDDAKRKAAVRSWKKKVQELERACRLLEETVEDSRQESMERSIMDEASGEALRMLHRQIAGLEREKQDWAKKEAGWREEVKTLETLVKDRTEDVQRLNESLWAHDESERELRHGIRAAKEQIDMMGNISVGVIDEEDMKRLLAEREQKSAEDTQRFRTAEFELRQEVEEWKFKYENVENERKGWEERLEHAENMLHIREEEMGTLKAELEAQWERTEGESERYAKLVRERDDVLEERDNIKAGLAELEGRMVQFEAEWTESADKRAELEAALEEADKIQKELEDESNELKDQLRDAHDHIENLAQDIEEREQHIAQLEEEQTFAADNVARLQANLKQRDEEIAQQTQRVREGQNEAEQLREEMSGLRREHNRLLDEQSRVLEDATGQHDLNQAQLEDLVRAKADLEVQLKLAKERVQSMQTDSDGFQKQLKALKADSADKEVRIVQLTKQLKQTKDDLEQMNIALDSKQQELELIKRKLGTRGTAGATPAPGTKLARHRRDSSVFSATPASRPESALSDSGNDSTTTTIKKKSSLDAASGIVSNRVAALTSRGNRPNAMPSISSASSSSKLGLGRPSLDGTSMAPPANTNKPRPSFSADTPTPLGRSGLSRSSSVGTGTIVSPTQMRTPVQHRKVASLAGGEQVKAKLMKAPATPRTVPEELEEEKENVDTSGGLAARRRSLVPAS</sequence>
<accession>A0A8H5B1U8</accession>
<feature type="region of interest" description="Disordered" evidence="2">
    <location>
        <begin position="291"/>
        <end position="378"/>
    </location>
</feature>
<gene>
    <name evidence="3" type="ORF">D9619_011760</name>
</gene>
<feature type="region of interest" description="Disordered" evidence="2">
    <location>
        <begin position="510"/>
        <end position="597"/>
    </location>
</feature>
<feature type="compositionally biased region" description="Low complexity" evidence="2">
    <location>
        <begin position="519"/>
        <end position="531"/>
    </location>
</feature>
<feature type="coiled-coil region" evidence="1">
    <location>
        <begin position="838"/>
        <end position="1156"/>
    </location>
</feature>
<feature type="compositionally biased region" description="Basic and acidic residues" evidence="2">
    <location>
        <begin position="208"/>
        <end position="236"/>
    </location>
</feature>
<feature type="compositionally biased region" description="Basic residues" evidence="2">
    <location>
        <begin position="1355"/>
        <end position="1364"/>
    </location>
</feature>
<evidence type="ECO:0000313" key="3">
    <source>
        <dbReference type="EMBL" id="KAF5314483.1"/>
    </source>
</evidence>
<dbReference type="EMBL" id="JAACJJ010000044">
    <property type="protein sequence ID" value="KAF5314483.1"/>
    <property type="molecule type" value="Genomic_DNA"/>
</dbReference>
<feature type="compositionally biased region" description="Polar residues" evidence="2">
    <location>
        <begin position="299"/>
        <end position="309"/>
    </location>
</feature>
<dbReference type="Proteomes" id="UP000567179">
    <property type="component" value="Unassembled WGS sequence"/>
</dbReference>
<comment type="caution">
    <text evidence="3">The sequence shown here is derived from an EMBL/GenBank/DDBJ whole genome shotgun (WGS) entry which is preliminary data.</text>
</comment>
<feature type="compositionally biased region" description="Low complexity" evidence="2">
    <location>
        <begin position="338"/>
        <end position="352"/>
    </location>
</feature>
<evidence type="ECO:0000256" key="2">
    <source>
        <dbReference type="SAM" id="MobiDB-lite"/>
    </source>
</evidence>
<evidence type="ECO:0000313" key="4">
    <source>
        <dbReference type="Proteomes" id="UP000567179"/>
    </source>
</evidence>
<feature type="compositionally biased region" description="Basic and acidic residues" evidence="2">
    <location>
        <begin position="188"/>
        <end position="200"/>
    </location>
</feature>
<dbReference type="OrthoDB" id="2593174at2759"/>
<feature type="coiled-coil region" evidence="1">
    <location>
        <begin position="688"/>
        <end position="750"/>
    </location>
</feature>
<feature type="region of interest" description="Disordered" evidence="2">
    <location>
        <begin position="1158"/>
        <end position="1215"/>
    </location>
</feature>
<organism evidence="3 4">
    <name type="scientific">Psilocybe cf. subviscida</name>
    <dbReference type="NCBI Taxonomy" id="2480587"/>
    <lineage>
        <taxon>Eukaryota</taxon>
        <taxon>Fungi</taxon>
        <taxon>Dikarya</taxon>
        <taxon>Basidiomycota</taxon>
        <taxon>Agaricomycotina</taxon>
        <taxon>Agaricomycetes</taxon>
        <taxon>Agaricomycetidae</taxon>
        <taxon>Agaricales</taxon>
        <taxon>Agaricineae</taxon>
        <taxon>Strophariaceae</taxon>
        <taxon>Psilocybe</taxon>
    </lineage>
</organism>